<dbReference type="GO" id="GO:0031267">
    <property type="term" value="F:small GTPase binding"/>
    <property type="evidence" value="ECO:0007669"/>
    <property type="project" value="TreeGrafter"/>
</dbReference>
<evidence type="ECO:0000256" key="1">
    <source>
        <dbReference type="SAM" id="Coils"/>
    </source>
</evidence>
<dbReference type="EMBL" id="CAJOBI010317885">
    <property type="protein sequence ID" value="CAF5180030.1"/>
    <property type="molecule type" value="Genomic_DNA"/>
</dbReference>
<dbReference type="Proteomes" id="UP000676336">
    <property type="component" value="Unassembled WGS sequence"/>
</dbReference>
<dbReference type="InterPro" id="IPR038830">
    <property type="entry name" value="CCDC186"/>
</dbReference>
<dbReference type="AlphaFoldDB" id="A0A8S3HG75"/>
<accession>A0A8S3HG75</accession>
<feature type="coiled-coil region" evidence="1">
    <location>
        <begin position="21"/>
        <end position="48"/>
    </location>
</feature>
<evidence type="ECO:0000313" key="3">
    <source>
        <dbReference type="Proteomes" id="UP000676336"/>
    </source>
</evidence>
<organism evidence="2 3">
    <name type="scientific">Rotaria magnacalcarata</name>
    <dbReference type="NCBI Taxonomy" id="392030"/>
    <lineage>
        <taxon>Eukaryota</taxon>
        <taxon>Metazoa</taxon>
        <taxon>Spiralia</taxon>
        <taxon>Gnathifera</taxon>
        <taxon>Rotifera</taxon>
        <taxon>Eurotatoria</taxon>
        <taxon>Bdelloidea</taxon>
        <taxon>Philodinida</taxon>
        <taxon>Philodinidae</taxon>
        <taxon>Rotaria</taxon>
    </lineage>
</organism>
<dbReference type="PANTHER" id="PTHR18911">
    <property type="entry name" value="CTCL TUMOR ANTIGEN HD-CL-01"/>
    <property type="match status" value="1"/>
</dbReference>
<reference evidence="2" key="1">
    <citation type="submission" date="2021-02" db="EMBL/GenBank/DDBJ databases">
        <authorList>
            <person name="Nowell W R."/>
        </authorList>
    </citation>
    <scope>NUCLEOTIDE SEQUENCE</scope>
</reference>
<dbReference type="GO" id="GO:0005802">
    <property type="term" value="C:trans-Golgi network"/>
    <property type="evidence" value="ECO:0007669"/>
    <property type="project" value="TreeGrafter"/>
</dbReference>
<comment type="caution">
    <text evidence="2">The sequence shown here is derived from an EMBL/GenBank/DDBJ whole genome shotgun (WGS) entry which is preliminary data.</text>
</comment>
<dbReference type="PANTHER" id="PTHR18911:SF5">
    <property type="entry name" value="COILED-COIL DOMAIN-CONTAINING PROTEIN 186"/>
    <property type="match status" value="1"/>
</dbReference>
<sequence>AQAIPTDDEHAQAFDTLHNEHNALKGKLTNIQDENKLLREKLKSSDEDRLALENVIENFRQTTMREKETTKKLYDDLLAAREQDSVEMSRLKQIEFLYNQTLADNADLRQLLEKEHQLLELTQKLTEKNSILQSDYEQLQLLHKGTSTDFECIQKINEEQKSQIAKLENIEKSLRDQLKELDEKYQTVNKLYEQTVKQYDDSLSEIQTLKKKHQANTKDLIKQLQQLQKPKSTNNSNEHVSMLLTRQVLLFILKF</sequence>
<feature type="non-terminal residue" evidence="2">
    <location>
        <position position="1"/>
    </location>
</feature>
<evidence type="ECO:0000313" key="2">
    <source>
        <dbReference type="EMBL" id="CAF5180030.1"/>
    </source>
</evidence>
<dbReference type="GO" id="GO:0099518">
    <property type="term" value="P:vesicle cytoskeletal trafficking"/>
    <property type="evidence" value="ECO:0007669"/>
    <property type="project" value="TreeGrafter"/>
</dbReference>
<gene>
    <name evidence="2" type="ORF">SMN809_LOCUS68678</name>
</gene>
<feature type="coiled-coil region" evidence="1">
    <location>
        <begin position="153"/>
        <end position="198"/>
    </location>
</feature>
<name>A0A8S3HG75_9BILA</name>
<proteinExistence type="predicted"/>
<keyword evidence="1" id="KW-0175">Coiled coil</keyword>
<protein>
    <submittedName>
        <fullName evidence="2">Uncharacterized protein</fullName>
    </submittedName>
</protein>